<protein>
    <submittedName>
        <fullName evidence="2">Uroporphyrinogen-III decarboxylase</fullName>
    </submittedName>
</protein>
<dbReference type="GO" id="GO:0004853">
    <property type="term" value="F:uroporphyrinogen decarboxylase activity"/>
    <property type="evidence" value="ECO:0007669"/>
    <property type="project" value="InterPro"/>
</dbReference>
<evidence type="ECO:0000313" key="2">
    <source>
        <dbReference type="EMBL" id="QOV18503.1"/>
    </source>
</evidence>
<dbReference type="Pfam" id="PF01208">
    <property type="entry name" value="URO-D"/>
    <property type="match status" value="1"/>
</dbReference>
<dbReference type="AlphaFoldDB" id="A0A7M2RDX2"/>
<name>A0A7M2RDX2_9FIRM</name>
<evidence type="ECO:0000259" key="1">
    <source>
        <dbReference type="Pfam" id="PF01208"/>
    </source>
</evidence>
<dbReference type="EMBL" id="CP063304">
    <property type="protein sequence ID" value="QOV18503.1"/>
    <property type="molecule type" value="Genomic_DNA"/>
</dbReference>
<dbReference type="Gene3D" id="3.20.20.210">
    <property type="match status" value="1"/>
</dbReference>
<dbReference type="InterPro" id="IPR038071">
    <property type="entry name" value="UROD/MetE-like_sf"/>
</dbReference>
<organism evidence="2 3">
    <name type="scientific">Blautia liquoris</name>
    <dbReference type="NCBI Taxonomy" id="2779518"/>
    <lineage>
        <taxon>Bacteria</taxon>
        <taxon>Bacillati</taxon>
        <taxon>Bacillota</taxon>
        <taxon>Clostridia</taxon>
        <taxon>Lachnospirales</taxon>
        <taxon>Lachnospiraceae</taxon>
        <taxon>Blautia</taxon>
    </lineage>
</organism>
<dbReference type="RefSeq" id="WP_193734865.1">
    <property type="nucleotide sequence ID" value="NZ_CP063304.1"/>
</dbReference>
<dbReference type="SUPFAM" id="SSF51726">
    <property type="entry name" value="UROD/MetE-like"/>
    <property type="match status" value="1"/>
</dbReference>
<dbReference type="KEGG" id="bliq:INP51_10830"/>
<dbReference type="GO" id="GO:0006779">
    <property type="term" value="P:porphyrin-containing compound biosynthetic process"/>
    <property type="evidence" value="ECO:0007669"/>
    <property type="project" value="InterPro"/>
</dbReference>
<reference evidence="2 3" key="1">
    <citation type="submission" date="2020-10" db="EMBL/GenBank/DDBJ databases">
        <title>Blautia liquoris sp.nov., isolated from the mud in a fermentation cellar used for the production of Chinese strong-flavoured liquor.</title>
        <authorList>
            <person name="Lu L."/>
        </authorList>
    </citation>
    <scope>NUCLEOTIDE SEQUENCE [LARGE SCALE GENOMIC DNA]</scope>
    <source>
        <strain evidence="2 3">LZLJ-3</strain>
    </source>
</reference>
<gene>
    <name evidence="2" type="ORF">INP51_10830</name>
</gene>
<dbReference type="InterPro" id="IPR000257">
    <property type="entry name" value="Uroporphyrinogen_deCOase"/>
</dbReference>
<dbReference type="Proteomes" id="UP000593601">
    <property type="component" value="Chromosome"/>
</dbReference>
<dbReference type="PANTHER" id="PTHR47099">
    <property type="entry name" value="METHYLCOBAMIDE:COM METHYLTRANSFERASE MTBA"/>
    <property type="match status" value="1"/>
</dbReference>
<dbReference type="InterPro" id="IPR052024">
    <property type="entry name" value="Methanogen_methyltrans"/>
</dbReference>
<sequence length="327" mass="37410">MTERENALRVYRHEKPEWTPNFVEAVFLAGFWSNNECGLRGEKVTDHTALDVFGVEWDLSHGSPVPVPGKYILDDILNWRSIPFPEPETWDWKSMAEIELKDYDGTKVLTYFCEQGLFDRLTQLMGFENGLMALLLEPEECAKFFERMADYKIQIIQLVAKYYHPDVFLYSDDIAKADSLFMSPDTYRELIKPNQARIIQAIIDNGMIPEQHTCGKCEAVIDDYVEIGVQSFFPAQASNNIVEIQKKYGDRLIINGGFDSQGPAGLPNADEQTLRAEGRRTAREYAINGSYMLIPMIGDIMFSTPEQQKAMGIVSEEFRRECRKLGL</sequence>
<evidence type="ECO:0000313" key="3">
    <source>
        <dbReference type="Proteomes" id="UP000593601"/>
    </source>
</evidence>
<accession>A0A7M2RDX2</accession>
<keyword evidence="3" id="KW-1185">Reference proteome</keyword>
<feature type="domain" description="Uroporphyrinogen decarboxylase (URO-D)" evidence="1">
    <location>
        <begin position="116"/>
        <end position="293"/>
    </location>
</feature>
<proteinExistence type="predicted"/>
<dbReference type="PANTHER" id="PTHR47099:SF1">
    <property type="entry name" value="METHYLCOBAMIDE:COM METHYLTRANSFERASE MTBA"/>
    <property type="match status" value="1"/>
</dbReference>